<evidence type="ECO:0000256" key="5">
    <source>
        <dbReference type="ARBA" id="ARBA00022729"/>
    </source>
</evidence>
<keyword evidence="5 7" id="KW-0732">Signal</keyword>
<feature type="domain" description="BURP" evidence="8">
    <location>
        <begin position="123"/>
        <end position="329"/>
    </location>
</feature>
<keyword evidence="10" id="KW-1185">Reference proteome</keyword>
<dbReference type="EMBL" id="OU503050">
    <property type="protein sequence ID" value="CAI9777065.1"/>
    <property type="molecule type" value="Genomic_DNA"/>
</dbReference>
<protein>
    <recommendedName>
        <fullName evidence="8">BURP domain-containing protein</fullName>
    </recommendedName>
</protein>
<keyword evidence="4" id="KW-0052">Apoplast</keyword>
<evidence type="ECO:0000259" key="8">
    <source>
        <dbReference type="PROSITE" id="PS51277"/>
    </source>
</evidence>
<accession>A0AAD1ZWG2</accession>
<evidence type="ECO:0000256" key="1">
    <source>
        <dbReference type="ARBA" id="ARBA00004191"/>
    </source>
</evidence>
<name>A0AAD1ZWG2_9LAMI</name>
<evidence type="ECO:0000256" key="2">
    <source>
        <dbReference type="ARBA" id="ARBA00004271"/>
    </source>
</evidence>
<proteinExistence type="predicted"/>
<evidence type="ECO:0000256" key="7">
    <source>
        <dbReference type="SAM" id="SignalP"/>
    </source>
</evidence>
<dbReference type="SMART" id="SM01045">
    <property type="entry name" value="BURP"/>
    <property type="match status" value="1"/>
</dbReference>
<evidence type="ECO:0000313" key="9">
    <source>
        <dbReference type="EMBL" id="CAI9777065.1"/>
    </source>
</evidence>
<dbReference type="PANTHER" id="PTHR31458">
    <property type="entry name" value="POLYGALACTURONASE 1 BETA-LIKE PROTEIN 2"/>
    <property type="match status" value="1"/>
</dbReference>
<evidence type="ECO:0000256" key="4">
    <source>
        <dbReference type="ARBA" id="ARBA00022523"/>
    </source>
</evidence>
<dbReference type="AlphaFoldDB" id="A0AAD1ZWG2"/>
<feature type="chain" id="PRO_5041951764" description="BURP domain-containing protein" evidence="7">
    <location>
        <begin position="19"/>
        <end position="330"/>
    </location>
</feature>
<dbReference type="Proteomes" id="UP000834106">
    <property type="component" value="Chromosome 15"/>
</dbReference>
<dbReference type="InterPro" id="IPR004873">
    <property type="entry name" value="BURP_dom"/>
</dbReference>
<dbReference type="PROSITE" id="PS51277">
    <property type="entry name" value="BURP"/>
    <property type="match status" value="1"/>
</dbReference>
<keyword evidence="3" id="KW-0134">Cell wall</keyword>
<evidence type="ECO:0000313" key="10">
    <source>
        <dbReference type="Proteomes" id="UP000834106"/>
    </source>
</evidence>
<evidence type="ECO:0000256" key="3">
    <source>
        <dbReference type="ARBA" id="ARBA00022512"/>
    </source>
</evidence>
<dbReference type="InterPro" id="IPR051897">
    <property type="entry name" value="PG-associated_BURP"/>
</dbReference>
<keyword evidence="6" id="KW-0325">Glycoprotein</keyword>
<sequence length="330" mass="37522">MATTCSLTFLLLFHLSFYLNFTSFALKQVSSSSIASHQIKFWSENVHNQMPESVFKKLSPLTKKDQDYYTNMISKNKFTENPSFCSVAKLSCSSKFDDFKRAAILKYNGATTIQSKNVDKFSYFRLSILREGNKFHLPDLVENIPNRAFLPQEIASKISISRRNIRKIFPKSFKLSKNSIETTLSYCNAKPINEEIKNCPKSLEEMISFSKLALGKNKLLALASQSAKRGDFLIKKVEKFDRQKIVACHEVYLPFAVYFCHSVSSSQIYAVNLVEAESQLPVKTVIGICHMDTSAWPENHVAFKILNFSPGEGEACHWMSNIDLAWIADD</sequence>
<comment type="subcellular location">
    <subcellularLocation>
        <location evidence="1">Secreted</location>
        <location evidence="1">Cell wall</location>
    </subcellularLocation>
    <subcellularLocation>
        <location evidence="2">Secreted</location>
        <location evidence="2">Extracellular space</location>
        <location evidence="2">Apoplast</location>
    </subcellularLocation>
</comment>
<reference evidence="9" key="1">
    <citation type="submission" date="2023-05" db="EMBL/GenBank/DDBJ databases">
        <authorList>
            <person name="Huff M."/>
        </authorList>
    </citation>
    <scope>NUCLEOTIDE SEQUENCE</scope>
</reference>
<keyword evidence="3" id="KW-0964">Secreted</keyword>
<evidence type="ECO:0000256" key="6">
    <source>
        <dbReference type="ARBA" id="ARBA00023180"/>
    </source>
</evidence>
<dbReference type="PANTHER" id="PTHR31458:SF16">
    <property type="entry name" value="BURP DOMAIN-CONTAINING PROTEIN"/>
    <property type="match status" value="1"/>
</dbReference>
<organism evidence="9 10">
    <name type="scientific">Fraxinus pennsylvanica</name>
    <dbReference type="NCBI Taxonomy" id="56036"/>
    <lineage>
        <taxon>Eukaryota</taxon>
        <taxon>Viridiplantae</taxon>
        <taxon>Streptophyta</taxon>
        <taxon>Embryophyta</taxon>
        <taxon>Tracheophyta</taxon>
        <taxon>Spermatophyta</taxon>
        <taxon>Magnoliopsida</taxon>
        <taxon>eudicotyledons</taxon>
        <taxon>Gunneridae</taxon>
        <taxon>Pentapetalae</taxon>
        <taxon>asterids</taxon>
        <taxon>lamiids</taxon>
        <taxon>Lamiales</taxon>
        <taxon>Oleaceae</taxon>
        <taxon>Oleeae</taxon>
        <taxon>Fraxinus</taxon>
    </lineage>
</organism>
<dbReference type="GO" id="GO:0048046">
    <property type="term" value="C:apoplast"/>
    <property type="evidence" value="ECO:0007669"/>
    <property type="project" value="UniProtKB-SubCell"/>
</dbReference>
<feature type="signal peptide" evidence="7">
    <location>
        <begin position="1"/>
        <end position="18"/>
    </location>
</feature>
<gene>
    <name evidence="9" type="ORF">FPE_LOCUS24495</name>
</gene>
<dbReference type="Pfam" id="PF03181">
    <property type="entry name" value="BURP"/>
    <property type="match status" value="1"/>
</dbReference>